<sequence>MNIVQRLAPLATRMQSLQLALPGITLPGVTRGRGAVVPAARGAQAAEPVVPARRGRPPAARTEEGKRCAVIGCKRPSRSKGYCSAHYQKLRLLVKSNRRPDKWVDDASPQSVPDVVLPRGRAASKALAEAAPPRPEPAAPPKPKAWVRKKGGKERVELR</sequence>
<name>A0AAC8Q021_9BACT</name>
<dbReference type="AlphaFoldDB" id="A0AAC8Q021"/>
<dbReference type="KEGG" id="age:AA314_00121"/>
<accession>A0AAC8Q021</accession>
<feature type="region of interest" description="Disordered" evidence="1">
    <location>
        <begin position="98"/>
        <end position="159"/>
    </location>
</feature>
<evidence type="ECO:0000256" key="1">
    <source>
        <dbReference type="SAM" id="MobiDB-lite"/>
    </source>
</evidence>
<evidence type="ECO:0000313" key="2">
    <source>
        <dbReference type="EMBL" id="AKI98494.1"/>
    </source>
</evidence>
<dbReference type="EMBL" id="CP011509">
    <property type="protein sequence ID" value="AKI98494.1"/>
    <property type="molecule type" value="Genomic_DNA"/>
</dbReference>
<feature type="compositionally biased region" description="Pro residues" evidence="1">
    <location>
        <begin position="132"/>
        <end position="143"/>
    </location>
</feature>
<protein>
    <submittedName>
        <fullName evidence="2">Vegetative protein</fullName>
    </submittedName>
</protein>
<organism evidence="2 3">
    <name type="scientific">Archangium gephyra</name>
    <dbReference type="NCBI Taxonomy" id="48"/>
    <lineage>
        <taxon>Bacteria</taxon>
        <taxon>Pseudomonadati</taxon>
        <taxon>Myxococcota</taxon>
        <taxon>Myxococcia</taxon>
        <taxon>Myxococcales</taxon>
        <taxon>Cystobacterineae</taxon>
        <taxon>Archangiaceae</taxon>
        <taxon>Archangium</taxon>
    </lineage>
</organism>
<gene>
    <name evidence="2" type="ORF">AA314_00121</name>
</gene>
<evidence type="ECO:0000313" key="3">
    <source>
        <dbReference type="Proteomes" id="UP000035579"/>
    </source>
</evidence>
<dbReference type="Proteomes" id="UP000035579">
    <property type="component" value="Chromosome"/>
</dbReference>
<reference evidence="2 3" key="1">
    <citation type="submission" date="2015-05" db="EMBL/GenBank/DDBJ databases">
        <title>Genome assembly of Archangium gephyra DSM 2261.</title>
        <authorList>
            <person name="Sharma G."/>
            <person name="Subramanian S."/>
        </authorList>
    </citation>
    <scope>NUCLEOTIDE SEQUENCE [LARGE SCALE GENOMIC DNA]</scope>
    <source>
        <strain evidence="2 3">DSM 2261</strain>
    </source>
</reference>
<proteinExistence type="predicted"/>